<keyword evidence="5" id="KW-1185">Reference proteome</keyword>
<dbReference type="InterPro" id="IPR011965">
    <property type="entry name" value="PaaX_trns_reg"/>
</dbReference>
<dbReference type="Pfam" id="PF08223">
    <property type="entry name" value="PaaX_C"/>
    <property type="match status" value="1"/>
</dbReference>
<evidence type="ECO:0000313" key="4">
    <source>
        <dbReference type="EMBL" id="PXY22898.1"/>
    </source>
</evidence>
<evidence type="ECO:0000259" key="3">
    <source>
        <dbReference type="Pfam" id="PF20803"/>
    </source>
</evidence>
<dbReference type="InterPro" id="IPR048846">
    <property type="entry name" value="PaaX-like_central"/>
</dbReference>
<dbReference type="InterPro" id="IPR012906">
    <property type="entry name" value="PaaX-like_N"/>
</dbReference>
<dbReference type="InterPro" id="IPR036390">
    <property type="entry name" value="WH_DNA-bd_sf"/>
</dbReference>
<feature type="domain" description="Transcriptional repressor PaaX-like N-terminal" evidence="1">
    <location>
        <begin position="20"/>
        <end position="87"/>
    </location>
</feature>
<dbReference type="PIRSF" id="PIRSF020623">
    <property type="entry name" value="PaaX"/>
    <property type="match status" value="1"/>
</dbReference>
<name>A0A2V4AQW0_9PSEU</name>
<dbReference type="InterPro" id="IPR013225">
    <property type="entry name" value="PaaX_C"/>
</dbReference>
<sequence>MGGADAEPAEFSELPEAPRPQALLLTFFGSYVLGRGVHVATASVLDVLSRAGVSEHATRSTLSRMARRGLLTRTRRGRSVYVGLTERSTAILQDGETRVWRLGAVNAHGDGTWTLLGFSMPESWQRQRHVLRSRLLWAGFGSLQSGLWIAPSTVDVEPLLEGLEADEHIKVFQARALPPTDVAELVRDAWDLDSQAGRYRRFLARWETPERATQSGDPLARHLLLQTEWLQAIRGDPRLPREHLPADWPAERAQHVFRTLNAELEPSARAIAADVLDTLPDAEDGRPATRTAP</sequence>
<dbReference type="Pfam" id="PF07848">
    <property type="entry name" value="PaaX"/>
    <property type="match status" value="1"/>
</dbReference>
<dbReference type="Pfam" id="PF20803">
    <property type="entry name" value="PaaX_M"/>
    <property type="match status" value="1"/>
</dbReference>
<evidence type="ECO:0000259" key="1">
    <source>
        <dbReference type="Pfam" id="PF07848"/>
    </source>
</evidence>
<dbReference type="PANTHER" id="PTHR30319:SF1">
    <property type="entry name" value="TRANSCRIPTIONAL REPRESSOR PAAX"/>
    <property type="match status" value="1"/>
</dbReference>
<protein>
    <submittedName>
        <fullName evidence="4">PaaX family transcriptional regulator</fullName>
    </submittedName>
</protein>
<dbReference type="GO" id="GO:0006351">
    <property type="term" value="P:DNA-templated transcription"/>
    <property type="evidence" value="ECO:0007669"/>
    <property type="project" value="InterPro"/>
</dbReference>
<dbReference type="PANTHER" id="PTHR30319">
    <property type="entry name" value="PHENYLACETIC ACID REGULATOR-RELATED TRANSCRIPTIONAL REPRESSOR"/>
    <property type="match status" value="1"/>
</dbReference>
<dbReference type="SUPFAM" id="SSF46785">
    <property type="entry name" value="Winged helix' DNA-binding domain"/>
    <property type="match status" value="1"/>
</dbReference>
<dbReference type="AlphaFoldDB" id="A0A2V4AQW0"/>
<dbReference type="InterPro" id="IPR036388">
    <property type="entry name" value="WH-like_DNA-bd_sf"/>
</dbReference>
<feature type="domain" description="Transcriptional repressor PaaX-like C-terminal" evidence="2">
    <location>
        <begin position="190"/>
        <end position="272"/>
    </location>
</feature>
<organism evidence="4 5">
    <name type="scientific">Prauserella muralis</name>
    <dbReference type="NCBI Taxonomy" id="588067"/>
    <lineage>
        <taxon>Bacteria</taxon>
        <taxon>Bacillati</taxon>
        <taxon>Actinomycetota</taxon>
        <taxon>Actinomycetes</taxon>
        <taxon>Pseudonocardiales</taxon>
        <taxon>Pseudonocardiaceae</taxon>
        <taxon>Prauserella</taxon>
    </lineage>
</organism>
<dbReference type="EMBL" id="MASW01000005">
    <property type="protein sequence ID" value="PXY22898.1"/>
    <property type="molecule type" value="Genomic_DNA"/>
</dbReference>
<reference evidence="4 5" key="1">
    <citation type="submission" date="2016-07" db="EMBL/GenBank/DDBJ databases">
        <title>Draft genome sequence of Prauserella muralis DSM 45305, isolated from a mould-covered wall in an indoor environment.</title>
        <authorList>
            <person name="Ruckert C."/>
            <person name="Albersmeier A."/>
            <person name="Jiang C.-L."/>
            <person name="Jiang Y."/>
            <person name="Kalinowski J."/>
            <person name="Schneider O."/>
            <person name="Winkler A."/>
            <person name="Zotchev S.B."/>
        </authorList>
    </citation>
    <scope>NUCLEOTIDE SEQUENCE [LARGE SCALE GENOMIC DNA]</scope>
    <source>
        <strain evidence="4 5">DSM 45305</strain>
    </source>
</reference>
<accession>A0A2V4AQW0</accession>
<dbReference type="Gene3D" id="1.20.58.1460">
    <property type="match status" value="1"/>
</dbReference>
<dbReference type="Proteomes" id="UP000249915">
    <property type="component" value="Unassembled WGS sequence"/>
</dbReference>
<dbReference type="Gene3D" id="1.10.10.10">
    <property type="entry name" value="Winged helix-like DNA-binding domain superfamily/Winged helix DNA-binding domain"/>
    <property type="match status" value="1"/>
</dbReference>
<dbReference type="Gene3D" id="3.30.70.2650">
    <property type="match status" value="1"/>
</dbReference>
<evidence type="ECO:0000259" key="2">
    <source>
        <dbReference type="Pfam" id="PF08223"/>
    </source>
</evidence>
<feature type="domain" description="Transcriptional repressor PaaX-like central Cas2-like" evidence="3">
    <location>
        <begin position="108"/>
        <end position="186"/>
    </location>
</feature>
<proteinExistence type="predicted"/>
<gene>
    <name evidence="4" type="ORF">BAY60_20275</name>
</gene>
<comment type="caution">
    <text evidence="4">The sequence shown here is derived from an EMBL/GenBank/DDBJ whole genome shotgun (WGS) entry which is preliminary data.</text>
</comment>
<evidence type="ECO:0000313" key="5">
    <source>
        <dbReference type="Proteomes" id="UP000249915"/>
    </source>
</evidence>